<feature type="transmembrane region" description="Helical" evidence="7">
    <location>
        <begin position="21"/>
        <end position="40"/>
    </location>
</feature>
<evidence type="ECO:0000313" key="11">
    <source>
        <dbReference type="Proteomes" id="UP000595197"/>
    </source>
</evidence>
<dbReference type="Proteomes" id="UP000595197">
    <property type="component" value="Chromosome"/>
</dbReference>
<keyword evidence="4" id="KW-0067">ATP-binding</keyword>
<evidence type="ECO:0000256" key="7">
    <source>
        <dbReference type="SAM" id="Phobius"/>
    </source>
</evidence>
<dbReference type="Gene3D" id="1.20.1560.10">
    <property type="entry name" value="ABC transporter type 1, transmembrane domain"/>
    <property type="match status" value="1"/>
</dbReference>
<evidence type="ECO:0000256" key="6">
    <source>
        <dbReference type="ARBA" id="ARBA00023136"/>
    </source>
</evidence>
<dbReference type="EMBL" id="CP067420">
    <property type="protein sequence ID" value="QQP90046.1"/>
    <property type="molecule type" value="Genomic_DNA"/>
</dbReference>
<keyword evidence="3" id="KW-0547">Nucleotide-binding</keyword>
<dbReference type="InterPro" id="IPR036640">
    <property type="entry name" value="ABC1_TM_sf"/>
</dbReference>
<sequence length="581" mass="62394">MKPDGMTEKKSEVRAALATCRNAFVMTAAFSAFINLLMLVSPMYMMQVYDRVLHSRSEATLLMLTLITVGLLGVMALLEVVRSRVLVRVGGRLDQEMSERILSAQFQASLHRVGSNPAQASRDFDTVRQFLTGSGIFAFFDAPWTPLILAVIFIFHPVLGLIALVGGILLFALAIVNEAVTKKPLEEANRNAVVAAGAIESSMRNAEVLEAMGMFGNFRRRWAGRREEILRLQAIASDRAGVIMGLTKYLRLLLQTAILGGGAWLAIHEQISPGVIIAASILMGRALAPVEQAIGTWKQFVGARIAYRRLNELLSRIPKAVPRTELPRPVGDLKVETVVVVPPGGSAPTLSRVSFDLAAGQVLGVIGPSGAGKSTLARLLVGAWRPYAGTVRIDGADLHNWDPERRGTFMGYLPQDVELFDGSVSENIARFGELDSEAIVAAARRAGVHDMILRLPQGYDTPIGTGGCALSGGQRQRIGLARAVYGGPAMVILDEPNSNLDDEGESALVHAISELKRAGTTVIIISHRPSILSATDQILVLADGGVRMFGNRNEVLSRFTRPVVASASTPAQPGLTAQQAS</sequence>
<dbReference type="PROSITE" id="PS50929">
    <property type="entry name" value="ABC_TM1F"/>
    <property type="match status" value="1"/>
</dbReference>
<evidence type="ECO:0000256" key="1">
    <source>
        <dbReference type="ARBA" id="ARBA00004651"/>
    </source>
</evidence>
<feature type="domain" description="ABC transmembrane type-1" evidence="9">
    <location>
        <begin position="25"/>
        <end position="302"/>
    </location>
</feature>
<feature type="transmembrane region" description="Helical" evidence="7">
    <location>
        <begin position="60"/>
        <end position="78"/>
    </location>
</feature>
<dbReference type="InterPro" id="IPR003593">
    <property type="entry name" value="AAA+_ATPase"/>
</dbReference>
<accession>A0ABX7BAF0</accession>
<feature type="transmembrane region" description="Helical" evidence="7">
    <location>
        <begin position="161"/>
        <end position="180"/>
    </location>
</feature>
<dbReference type="SMART" id="SM00382">
    <property type="entry name" value="AAA"/>
    <property type="match status" value="1"/>
</dbReference>
<reference evidence="10" key="1">
    <citation type="submission" date="2021-02" db="EMBL/GenBank/DDBJ databases">
        <title>Skermanella TT6 skin isolate.</title>
        <authorList>
            <person name="Lee K."/>
            <person name="Ganzorig M."/>
        </authorList>
    </citation>
    <scope>NUCLEOTIDE SEQUENCE</scope>
    <source>
        <strain evidence="10">TT6</strain>
    </source>
</reference>
<dbReference type="InterPro" id="IPR010128">
    <property type="entry name" value="ATPase_T1SS_PrtD-like"/>
</dbReference>
<keyword evidence="2 7" id="KW-0812">Transmembrane</keyword>
<protein>
    <submittedName>
        <fullName evidence="10">Type I secretion system permease/ATPase</fullName>
    </submittedName>
</protein>
<evidence type="ECO:0000256" key="2">
    <source>
        <dbReference type="ARBA" id="ARBA00022692"/>
    </source>
</evidence>
<dbReference type="InterPro" id="IPR047957">
    <property type="entry name" value="ABC_AprD-like_6TM"/>
</dbReference>
<organism evidence="10 11">
    <name type="scientific">Skermanella cutis</name>
    <dbReference type="NCBI Taxonomy" id="2775420"/>
    <lineage>
        <taxon>Bacteria</taxon>
        <taxon>Pseudomonadati</taxon>
        <taxon>Pseudomonadota</taxon>
        <taxon>Alphaproteobacteria</taxon>
        <taxon>Rhodospirillales</taxon>
        <taxon>Azospirillaceae</taxon>
        <taxon>Skermanella</taxon>
    </lineage>
</organism>
<dbReference type="PROSITE" id="PS00211">
    <property type="entry name" value="ABC_TRANSPORTER_1"/>
    <property type="match status" value="1"/>
</dbReference>
<evidence type="ECO:0000259" key="9">
    <source>
        <dbReference type="PROSITE" id="PS50929"/>
    </source>
</evidence>
<dbReference type="Pfam" id="PF00005">
    <property type="entry name" value="ABC_tran"/>
    <property type="match status" value="1"/>
</dbReference>
<dbReference type="NCBIfam" id="TIGR01842">
    <property type="entry name" value="type_I_sec_PrtD"/>
    <property type="match status" value="1"/>
</dbReference>
<dbReference type="SUPFAM" id="SSF52540">
    <property type="entry name" value="P-loop containing nucleoside triphosphate hydrolases"/>
    <property type="match status" value="1"/>
</dbReference>
<dbReference type="CDD" id="cd03246">
    <property type="entry name" value="ABCC_Protease_Secretion"/>
    <property type="match status" value="1"/>
</dbReference>
<keyword evidence="5 7" id="KW-1133">Transmembrane helix</keyword>
<evidence type="ECO:0000259" key="8">
    <source>
        <dbReference type="PROSITE" id="PS50893"/>
    </source>
</evidence>
<comment type="subcellular location">
    <subcellularLocation>
        <location evidence="1">Cell membrane</location>
        <topology evidence="1">Multi-pass membrane protein</topology>
    </subcellularLocation>
</comment>
<feature type="transmembrane region" description="Helical" evidence="7">
    <location>
        <begin position="130"/>
        <end position="155"/>
    </location>
</feature>
<keyword evidence="6 7" id="KW-0472">Membrane</keyword>
<dbReference type="InterPro" id="IPR039421">
    <property type="entry name" value="Type_1_exporter"/>
</dbReference>
<evidence type="ECO:0000313" key="10">
    <source>
        <dbReference type="EMBL" id="QQP90046.1"/>
    </source>
</evidence>
<dbReference type="CDD" id="cd18586">
    <property type="entry name" value="ABC_6TM_PrtD_like"/>
    <property type="match status" value="1"/>
</dbReference>
<dbReference type="PANTHER" id="PTHR24221">
    <property type="entry name" value="ATP-BINDING CASSETTE SUB-FAMILY B"/>
    <property type="match status" value="1"/>
</dbReference>
<feature type="transmembrane region" description="Helical" evidence="7">
    <location>
        <begin position="249"/>
        <end position="267"/>
    </location>
</feature>
<keyword evidence="11" id="KW-1185">Reference proteome</keyword>
<name>A0ABX7BAF0_9PROT</name>
<dbReference type="PROSITE" id="PS50893">
    <property type="entry name" value="ABC_TRANSPORTER_2"/>
    <property type="match status" value="1"/>
</dbReference>
<dbReference type="PANTHER" id="PTHR24221:SF248">
    <property type="entry name" value="ABC TRANSPORTER TRANSMEMBRANE REGION"/>
    <property type="match status" value="1"/>
</dbReference>
<evidence type="ECO:0000256" key="4">
    <source>
        <dbReference type="ARBA" id="ARBA00022840"/>
    </source>
</evidence>
<dbReference type="InterPro" id="IPR003439">
    <property type="entry name" value="ABC_transporter-like_ATP-bd"/>
</dbReference>
<dbReference type="InterPro" id="IPR017871">
    <property type="entry name" value="ABC_transporter-like_CS"/>
</dbReference>
<dbReference type="SUPFAM" id="SSF90123">
    <property type="entry name" value="ABC transporter transmembrane region"/>
    <property type="match status" value="1"/>
</dbReference>
<evidence type="ECO:0000256" key="5">
    <source>
        <dbReference type="ARBA" id="ARBA00022989"/>
    </source>
</evidence>
<dbReference type="InterPro" id="IPR027417">
    <property type="entry name" value="P-loop_NTPase"/>
</dbReference>
<evidence type="ECO:0000256" key="3">
    <source>
        <dbReference type="ARBA" id="ARBA00022741"/>
    </source>
</evidence>
<proteinExistence type="predicted"/>
<dbReference type="Pfam" id="PF00664">
    <property type="entry name" value="ABC_membrane"/>
    <property type="match status" value="1"/>
</dbReference>
<feature type="domain" description="ABC transporter" evidence="8">
    <location>
        <begin position="333"/>
        <end position="568"/>
    </location>
</feature>
<dbReference type="Gene3D" id="3.40.50.300">
    <property type="entry name" value="P-loop containing nucleotide triphosphate hydrolases"/>
    <property type="match status" value="1"/>
</dbReference>
<gene>
    <name evidence="10" type="ORF">IGS68_01870</name>
</gene>
<dbReference type="InterPro" id="IPR011527">
    <property type="entry name" value="ABC1_TM_dom"/>
</dbReference>